<organism evidence="2 3">
    <name type="scientific">Gordonia desulfuricans</name>
    <dbReference type="NCBI Taxonomy" id="89051"/>
    <lineage>
        <taxon>Bacteria</taxon>
        <taxon>Bacillati</taxon>
        <taxon>Actinomycetota</taxon>
        <taxon>Actinomycetes</taxon>
        <taxon>Mycobacteriales</taxon>
        <taxon>Gordoniaceae</taxon>
        <taxon>Gordonia</taxon>
    </lineage>
</organism>
<protein>
    <submittedName>
        <fullName evidence="2">Carboxymuconolactone decarboxylase family protein</fullName>
    </submittedName>
</protein>
<dbReference type="PANTHER" id="PTHR34846">
    <property type="entry name" value="4-CARBOXYMUCONOLACTONE DECARBOXYLASE FAMILY PROTEIN (AFU_ORTHOLOGUE AFUA_6G11590)"/>
    <property type="match status" value="1"/>
</dbReference>
<sequence length="166" mass="18210">MQLPDLDALPAELREAVAQRGNIHVYRMVTHSPGLAPSFLTMATDMFMANSLPPVWRELVILRVGHRYEAPYEIHHHVNIARAVGLGDAAIAAAGSGDLDAVEPAEKLLIELANALLDRHTLTDDERDAARTILDVDQLAALVLTVGFYQLVSNFLNTFGVTIEQF</sequence>
<dbReference type="EMBL" id="JAADZU010000020">
    <property type="protein sequence ID" value="NDK89625.1"/>
    <property type="molecule type" value="Genomic_DNA"/>
</dbReference>
<gene>
    <name evidence="2" type="ORF">GYA93_08550</name>
</gene>
<dbReference type="Pfam" id="PF02627">
    <property type="entry name" value="CMD"/>
    <property type="match status" value="1"/>
</dbReference>
<comment type="caution">
    <text evidence="2">The sequence shown here is derived from an EMBL/GenBank/DDBJ whole genome shotgun (WGS) entry which is preliminary data.</text>
</comment>
<dbReference type="AlphaFoldDB" id="A0A7K3LMZ6"/>
<name>A0A7K3LMZ6_9ACTN</name>
<evidence type="ECO:0000313" key="2">
    <source>
        <dbReference type="EMBL" id="NDK89625.1"/>
    </source>
</evidence>
<dbReference type="PANTHER" id="PTHR34846:SF5">
    <property type="entry name" value="CARBOXYMUCONOLACTONE DECARBOXYLASE-LIKE DOMAIN-CONTAINING PROTEIN"/>
    <property type="match status" value="1"/>
</dbReference>
<evidence type="ECO:0000313" key="3">
    <source>
        <dbReference type="Proteomes" id="UP000466307"/>
    </source>
</evidence>
<accession>A0A7K3LMZ6</accession>
<dbReference type="InterPro" id="IPR003779">
    <property type="entry name" value="CMD-like"/>
</dbReference>
<dbReference type="SUPFAM" id="SSF69118">
    <property type="entry name" value="AhpD-like"/>
    <property type="match status" value="1"/>
</dbReference>
<feature type="domain" description="Carboxymuconolactone decarboxylase-like" evidence="1">
    <location>
        <begin position="38"/>
        <end position="94"/>
    </location>
</feature>
<reference evidence="2 3" key="1">
    <citation type="submission" date="2020-01" db="EMBL/GenBank/DDBJ databases">
        <title>Investigation of new actinobacteria for the biodesulphurisation of diesel fuel.</title>
        <authorList>
            <person name="Athi Narayanan S.M."/>
        </authorList>
    </citation>
    <scope>NUCLEOTIDE SEQUENCE [LARGE SCALE GENOMIC DNA]</scope>
    <source>
        <strain evidence="2 3">213E</strain>
    </source>
</reference>
<keyword evidence="3" id="KW-1185">Reference proteome</keyword>
<dbReference type="Gene3D" id="1.20.1290.10">
    <property type="entry name" value="AhpD-like"/>
    <property type="match status" value="1"/>
</dbReference>
<proteinExistence type="predicted"/>
<dbReference type="InterPro" id="IPR029032">
    <property type="entry name" value="AhpD-like"/>
</dbReference>
<dbReference type="GO" id="GO:0051920">
    <property type="term" value="F:peroxiredoxin activity"/>
    <property type="evidence" value="ECO:0007669"/>
    <property type="project" value="InterPro"/>
</dbReference>
<evidence type="ECO:0000259" key="1">
    <source>
        <dbReference type="Pfam" id="PF02627"/>
    </source>
</evidence>
<dbReference type="Proteomes" id="UP000466307">
    <property type="component" value="Unassembled WGS sequence"/>
</dbReference>